<gene>
    <name evidence="1" type="ORF">DS732_12965</name>
</gene>
<organism evidence="1 2">
    <name type="scientific">Escherichia coli</name>
    <dbReference type="NCBI Taxonomy" id="562"/>
    <lineage>
        <taxon>Bacteria</taxon>
        <taxon>Pseudomonadati</taxon>
        <taxon>Pseudomonadota</taxon>
        <taxon>Gammaproteobacteria</taxon>
        <taxon>Enterobacterales</taxon>
        <taxon>Enterobacteriaceae</taxon>
        <taxon>Escherichia</taxon>
    </lineage>
</organism>
<proteinExistence type="predicted"/>
<dbReference type="EMBL" id="CP031546">
    <property type="protein sequence ID" value="AXO07200.1"/>
    <property type="molecule type" value="Genomic_DNA"/>
</dbReference>
<dbReference type="Proteomes" id="UP000256244">
    <property type="component" value="Chromosome"/>
</dbReference>
<evidence type="ECO:0000313" key="2">
    <source>
        <dbReference type="Proteomes" id="UP000256244"/>
    </source>
</evidence>
<protein>
    <submittedName>
        <fullName evidence="1">Uncharacterized protein</fullName>
    </submittedName>
</protein>
<sequence length="61" mass="7099">MSYVHSKFIRLRGYYQFYPLVRIKSIWKHILSAVRDTCGLYGLPAIFHSQHALSIAIAFIT</sequence>
<name>A0A346GIV4_ECOLX</name>
<evidence type="ECO:0000313" key="1">
    <source>
        <dbReference type="EMBL" id="AXO07200.1"/>
    </source>
</evidence>
<dbReference type="AlphaFoldDB" id="A0A346GIV4"/>
<accession>A0A346GIV4</accession>
<reference evidence="1 2" key="1">
    <citation type="submission" date="2018-08" db="EMBL/GenBank/DDBJ databases">
        <title>Complete genome sequencing and genomic characterization of five Escherichia coli strains co-producing MCR-1 and ESBLs from different origins in China.</title>
        <authorList>
            <person name="Bai L."/>
        </authorList>
    </citation>
    <scope>NUCLEOTIDE SEQUENCE [LARGE SCALE GENOMIC DNA]</scope>
    <source>
        <strain evidence="2">cq9</strain>
    </source>
</reference>